<dbReference type="EMBL" id="CP001338">
    <property type="protein sequence ID" value="ACL16341.1"/>
    <property type="molecule type" value="Genomic_DNA"/>
</dbReference>
<name>B8GGT6_METPE</name>
<evidence type="ECO:0000256" key="1">
    <source>
        <dbReference type="ARBA" id="ARBA00022737"/>
    </source>
</evidence>
<dbReference type="PROSITE" id="PS50293">
    <property type="entry name" value="TPR_REGION"/>
    <property type="match status" value="1"/>
</dbReference>
<evidence type="ECO:0000256" key="2">
    <source>
        <dbReference type="ARBA" id="ARBA00022803"/>
    </source>
</evidence>
<protein>
    <submittedName>
        <fullName evidence="5">TPR repeat-containing protein</fullName>
    </submittedName>
</protein>
<dbReference type="RefSeq" id="WP_012617660.1">
    <property type="nucleotide sequence ID" value="NC_011832.1"/>
</dbReference>
<evidence type="ECO:0000313" key="5">
    <source>
        <dbReference type="EMBL" id="ACL16341.1"/>
    </source>
</evidence>
<evidence type="ECO:0000313" key="6">
    <source>
        <dbReference type="Proteomes" id="UP000002457"/>
    </source>
</evidence>
<dbReference type="InterPro" id="IPR011990">
    <property type="entry name" value="TPR-like_helical_dom_sf"/>
</dbReference>
<dbReference type="SMART" id="SM00028">
    <property type="entry name" value="TPR"/>
    <property type="match status" value="2"/>
</dbReference>
<dbReference type="Pfam" id="PF13432">
    <property type="entry name" value="TPR_16"/>
    <property type="match status" value="1"/>
</dbReference>
<keyword evidence="4" id="KW-0472">Membrane</keyword>
<dbReference type="Proteomes" id="UP000002457">
    <property type="component" value="Chromosome"/>
</dbReference>
<dbReference type="eggNOG" id="arCOG03032">
    <property type="taxonomic scope" value="Archaea"/>
</dbReference>
<evidence type="ECO:0000256" key="4">
    <source>
        <dbReference type="SAM" id="Phobius"/>
    </source>
</evidence>
<keyword evidence="4" id="KW-1133">Transmembrane helix</keyword>
<accession>B8GGT6</accession>
<keyword evidence="2 3" id="KW-0802">TPR repeat</keyword>
<dbReference type="HOGENOM" id="CLU_1773214_0_0_2"/>
<dbReference type="GeneID" id="7271723"/>
<dbReference type="Gene3D" id="1.25.40.10">
    <property type="entry name" value="Tetratricopeptide repeat domain"/>
    <property type="match status" value="1"/>
</dbReference>
<proteinExistence type="predicted"/>
<organism evidence="5 6">
    <name type="scientific">Methanosphaerula palustris (strain ATCC BAA-1556 / DSM 19958 / E1-9c)</name>
    <dbReference type="NCBI Taxonomy" id="521011"/>
    <lineage>
        <taxon>Archaea</taxon>
        <taxon>Methanobacteriati</taxon>
        <taxon>Methanobacteriota</taxon>
        <taxon>Stenosarchaea group</taxon>
        <taxon>Methanomicrobia</taxon>
        <taxon>Methanomicrobiales</taxon>
        <taxon>Methanoregulaceae</taxon>
        <taxon>Methanosphaerula</taxon>
    </lineage>
</organism>
<sequence precursor="true">MRQGIIGIVVLVGLLTCLVIQPVMAETTEDLFLKGQELADQGKYDQAIQAYDQALATDQKNDQIYYFKGNALLYQKKYQEAIDAYTTALSINPQNKAAQHNLDTAKTQMAQASAGIPTVTPTKKSPVSPLIVLGALGLFGIFRRKF</sequence>
<feature type="transmembrane region" description="Helical" evidence="4">
    <location>
        <begin position="126"/>
        <end position="142"/>
    </location>
</feature>
<feature type="repeat" description="TPR" evidence="3">
    <location>
        <begin position="28"/>
        <end position="61"/>
    </location>
</feature>
<keyword evidence="6" id="KW-1185">Reference proteome</keyword>
<dbReference type="OrthoDB" id="117168at2157"/>
<dbReference type="PROSITE" id="PS50005">
    <property type="entry name" value="TPR"/>
    <property type="match status" value="2"/>
</dbReference>
<dbReference type="InterPro" id="IPR051685">
    <property type="entry name" value="Ycf3/AcsC/BcsC/TPR_MFPF"/>
</dbReference>
<reference evidence="5 6" key="1">
    <citation type="journal article" date="2015" name="Genome Announc.">
        <title>Complete Genome Sequence of Methanosphaerula palustris E1-9CT, a Hydrogenotrophic Methanogen Isolated from a Minerotrophic Fen Peatland.</title>
        <authorList>
            <person name="Cadillo-Quiroz H."/>
            <person name="Browne P."/>
            <person name="Kyrpides N."/>
            <person name="Woyke T."/>
            <person name="Goodwin L."/>
            <person name="Detter C."/>
            <person name="Yavitt J.B."/>
            <person name="Zinder S.H."/>
        </authorList>
    </citation>
    <scope>NUCLEOTIDE SEQUENCE [LARGE SCALE GENOMIC DNA]</scope>
    <source>
        <strain evidence="6">ATCC BAA-1556 / DSM 19958 / E1-9c</strain>
    </source>
</reference>
<dbReference type="PANTHER" id="PTHR44943:SF4">
    <property type="entry name" value="TPR REPEAT-CONTAINING PROTEIN MJ0798"/>
    <property type="match status" value="1"/>
</dbReference>
<dbReference type="AlphaFoldDB" id="B8GGT6"/>
<dbReference type="STRING" id="521011.Mpal_0990"/>
<gene>
    <name evidence="5" type="ordered locus">Mpal_0990</name>
</gene>
<keyword evidence="1" id="KW-0677">Repeat</keyword>
<dbReference type="InterPro" id="IPR019734">
    <property type="entry name" value="TPR_rpt"/>
</dbReference>
<dbReference type="KEGG" id="mpl:Mpal_0990"/>
<keyword evidence="4" id="KW-0812">Transmembrane</keyword>
<dbReference type="SUPFAM" id="SSF48452">
    <property type="entry name" value="TPR-like"/>
    <property type="match status" value="1"/>
</dbReference>
<dbReference type="PANTHER" id="PTHR44943">
    <property type="entry name" value="CELLULOSE SYNTHASE OPERON PROTEIN C"/>
    <property type="match status" value="1"/>
</dbReference>
<evidence type="ECO:0000256" key="3">
    <source>
        <dbReference type="PROSITE-ProRule" id="PRU00339"/>
    </source>
</evidence>
<feature type="repeat" description="TPR" evidence="3">
    <location>
        <begin position="62"/>
        <end position="95"/>
    </location>
</feature>